<sequence>MDNTHSSKRRRTTLACDACRARRTKCDSRRPACQYCQTHNVICVYQEPPAAQPTRVEEELSAINTRLDHLISLLVPVAPISPDPRAAGLSDEYDASPDAGASPFDLPSKLLGNSSVMDVLGLDADFAKSLIRGERAAQADESSEGGRPQMLIVHHQHAVSALAAFSARVHIWYPMLPSDFSSEYFRVLSGPLQPGSESCLSLLVAAIGHSVADDITVSSIPYFETALASLPIIIRESSIRSVQCLMLISVYYCCLLRPCQAHDYCLIASSKIVNIIKSGLDGHDTNTVELTRRVYWGVLLLENEIAGQLDLARSDIWCLDECVPLPLCQQTWEFTPEMASKALATSSPPRDAPLLNASEDATRAYFLAEVAMRRMLHRCNTAVQATPTGKYVYAPYIAVELERQLEEWYCHLLDISRFDKGDVSQPVGLANVPACPLSNFLRVQYYCCKLSIYWPAVYQAMHDEASADLHRDHCQKFFDSYTLLTPSIVAAFQDCLVNRWTLFVSLFITSVAAISAANSPCLTRLCSPQFYECIRAAGCADQAIIQRSSSLMMLQDILGERIQQQVRSP</sequence>
<dbReference type="EMBL" id="KV878687">
    <property type="protein sequence ID" value="OJJ70034.1"/>
    <property type="molecule type" value="Genomic_DNA"/>
</dbReference>
<dbReference type="GO" id="GO:0008270">
    <property type="term" value="F:zinc ion binding"/>
    <property type="evidence" value="ECO:0007669"/>
    <property type="project" value="InterPro"/>
</dbReference>
<dbReference type="GO" id="GO:0000981">
    <property type="term" value="F:DNA-binding transcription factor activity, RNA polymerase II-specific"/>
    <property type="evidence" value="ECO:0007669"/>
    <property type="project" value="InterPro"/>
</dbReference>
<evidence type="ECO:0000256" key="1">
    <source>
        <dbReference type="ARBA" id="ARBA00023015"/>
    </source>
</evidence>
<dbReference type="InterPro" id="IPR053181">
    <property type="entry name" value="EcdB-like_regulator"/>
</dbReference>
<keyword evidence="3" id="KW-0804">Transcription</keyword>
<organism evidence="6 7">
    <name type="scientific">Aspergillus brasiliensis (strain CBS 101740 / IMI 381727 / IBT 21946)</name>
    <dbReference type="NCBI Taxonomy" id="767769"/>
    <lineage>
        <taxon>Eukaryota</taxon>
        <taxon>Fungi</taxon>
        <taxon>Dikarya</taxon>
        <taxon>Ascomycota</taxon>
        <taxon>Pezizomycotina</taxon>
        <taxon>Eurotiomycetes</taxon>
        <taxon>Eurotiomycetidae</taxon>
        <taxon>Eurotiales</taxon>
        <taxon>Aspergillaceae</taxon>
        <taxon>Aspergillus</taxon>
        <taxon>Aspergillus subgen. Circumdati</taxon>
    </lineage>
</organism>
<dbReference type="CDD" id="cd00067">
    <property type="entry name" value="GAL4"/>
    <property type="match status" value="1"/>
</dbReference>
<dbReference type="InterPro" id="IPR001138">
    <property type="entry name" value="Zn2Cys6_DnaBD"/>
</dbReference>
<accession>A0A1L9UEE9</accession>
<dbReference type="GeneID" id="93581811"/>
<dbReference type="CDD" id="cd12148">
    <property type="entry name" value="fungal_TF_MHR"/>
    <property type="match status" value="1"/>
</dbReference>
<keyword evidence="1" id="KW-0805">Transcription regulation</keyword>
<gene>
    <name evidence="6" type="ORF">ASPBRDRAFT_76655</name>
</gene>
<dbReference type="GO" id="GO:0003677">
    <property type="term" value="F:DNA binding"/>
    <property type="evidence" value="ECO:0007669"/>
    <property type="project" value="UniProtKB-KW"/>
</dbReference>
<dbReference type="PANTHER" id="PTHR47785:SF3">
    <property type="entry name" value="ZN(2)-C6 FUNGAL-TYPE DOMAIN-CONTAINING PROTEIN"/>
    <property type="match status" value="1"/>
</dbReference>
<dbReference type="GO" id="GO:0009893">
    <property type="term" value="P:positive regulation of metabolic process"/>
    <property type="evidence" value="ECO:0007669"/>
    <property type="project" value="UniProtKB-ARBA"/>
</dbReference>
<evidence type="ECO:0000256" key="4">
    <source>
        <dbReference type="ARBA" id="ARBA00023242"/>
    </source>
</evidence>
<evidence type="ECO:0000313" key="6">
    <source>
        <dbReference type="EMBL" id="OJJ70034.1"/>
    </source>
</evidence>
<dbReference type="Gene3D" id="4.10.240.10">
    <property type="entry name" value="Zn(2)-C6 fungal-type DNA-binding domain"/>
    <property type="match status" value="1"/>
</dbReference>
<dbReference type="RefSeq" id="XP_067477283.1">
    <property type="nucleotide sequence ID" value="XM_067629324.1"/>
</dbReference>
<reference evidence="7" key="1">
    <citation type="journal article" date="2017" name="Genome Biol.">
        <title>Comparative genomics reveals high biological diversity and specific adaptations in the industrially and medically important fungal genus Aspergillus.</title>
        <authorList>
            <person name="de Vries R.P."/>
            <person name="Riley R."/>
            <person name="Wiebenga A."/>
            <person name="Aguilar-Osorio G."/>
            <person name="Amillis S."/>
            <person name="Uchima C.A."/>
            <person name="Anderluh G."/>
            <person name="Asadollahi M."/>
            <person name="Askin M."/>
            <person name="Barry K."/>
            <person name="Battaglia E."/>
            <person name="Bayram O."/>
            <person name="Benocci T."/>
            <person name="Braus-Stromeyer S.A."/>
            <person name="Caldana C."/>
            <person name="Canovas D."/>
            <person name="Cerqueira G.C."/>
            <person name="Chen F."/>
            <person name="Chen W."/>
            <person name="Choi C."/>
            <person name="Clum A."/>
            <person name="Dos Santos R.A."/>
            <person name="Damasio A.R."/>
            <person name="Diallinas G."/>
            <person name="Emri T."/>
            <person name="Fekete E."/>
            <person name="Flipphi M."/>
            <person name="Freyberg S."/>
            <person name="Gallo A."/>
            <person name="Gournas C."/>
            <person name="Habgood R."/>
            <person name="Hainaut M."/>
            <person name="Harispe M.L."/>
            <person name="Henrissat B."/>
            <person name="Hilden K.S."/>
            <person name="Hope R."/>
            <person name="Hossain A."/>
            <person name="Karabika E."/>
            <person name="Karaffa L."/>
            <person name="Karanyi Z."/>
            <person name="Krasevec N."/>
            <person name="Kuo A."/>
            <person name="Kusch H."/>
            <person name="LaButti K."/>
            <person name="Lagendijk E.L."/>
            <person name="Lapidus A."/>
            <person name="Levasseur A."/>
            <person name="Lindquist E."/>
            <person name="Lipzen A."/>
            <person name="Logrieco A.F."/>
            <person name="MacCabe A."/>
            <person name="Maekelae M.R."/>
            <person name="Malavazi I."/>
            <person name="Melin P."/>
            <person name="Meyer V."/>
            <person name="Mielnichuk N."/>
            <person name="Miskei M."/>
            <person name="Molnar A.P."/>
            <person name="Mule G."/>
            <person name="Ngan C.Y."/>
            <person name="Orejas M."/>
            <person name="Orosz E."/>
            <person name="Ouedraogo J.P."/>
            <person name="Overkamp K.M."/>
            <person name="Park H.-S."/>
            <person name="Perrone G."/>
            <person name="Piumi F."/>
            <person name="Punt P.J."/>
            <person name="Ram A.F."/>
            <person name="Ramon A."/>
            <person name="Rauscher S."/>
            <person name="Record E."/>
            <person name="Riano-Pachon D.M."/>
            <person name="Robert V."/>
            <person name="Roehrig J."/>
            <person name="Ruller R."/>
            <person name="Salamov A."/>
            <person name="Salih N.S."/>
            <person name="Samson R.A."/>
            <person name="Sandor E."/>
            <person name="Sanguinetti M."/>
            <person name="Schuetze T."/>
            <person name="Sepcic K."/>
            <person name="Shelest E."/>
            <person name="Sherlock G."/>
            <person name="Sophianopoulou V."/>
            <person name="Squina F.M."/>
            <person name="Sun H."/>
            <person name="Susca A."/>
            <person name="Todd R.B."/>
            <person name="Tsang A."/>
            <person name="Unkles S.E."/>
            <person name="van de Wiele N."/>
            <person name="van Rossen-Uffink D."/>
            <person name="Oliveira J.V."/>
            <person name="Vesth T.C."/>
            <person name="Visser J."/>
            <person name="Yu J.-H."/>
            <person name="Zhou M."/>
            <person name="Andersen M.R."/>
            <person name="Archer D.B."/>
            <person name="Baker S.E."/>
            <person name="Benoit I."/>
            <person name="Brakhage A.A."/>
            <person name="Braus G.H."/>
            <person name="Fischer R."/>
            <person name="Frisvad J.C."/>
            <person name="Goldman G.H."/>
            <person name="Houbraken J."/>
            <person name="Oakley B."/>
            <person name="Pocsi I."/>
            <person name="Scazzocchio C."/>
            <person name="Seiboth B."/>
            <person name="vanKuyk P.A."/>
            <person name="Wortman J."/>
            <person name="Dyer P.S."/>
            <person name="Grigoriev I.V."/>
        </authorList>
    </citation>
    <scope>NUCLEOTIDE SEQUENCE [LARGE SCALE GENOMIC DNA]</scope>
    <source>
        <strain evidence="7">CBS 101740 / IMI 381727 / IBT 21946</strain>
    </source>
</reference>
<dbReference type="PROSITE" id="PS50048">
    <property type="entry name" value="ZN2_CY6_FUNGAL_2"/>
    <property type="match status" value="1"/>
</dbReference>
<dbReference type="Pfam" id="PF00172">
    <property type="entry name" value="Zn_clus"/>
    <property type="match status" value="1"/>
</dbReference>
<evidence type="ECO:0000259" key="5">
    <source>
        <dbReference type="PROSITE" id="PS50048"/>
    </source>
</evidence>
<evidence type="ECO:0000313" key="7">
    <source>
        <dbReference type="Proteomes" id="UP000184499"/>
    </source>
</evidence>
<keyword evidence="2" id="KW-0238">DNA-binding</keyword>
<dbReference type="VEuPathDB" id="FungiDB:ASPBRDRAFT_76655"/>
<evidence type="ECO:0000256" key="3">
    <source>
        <dbReference type="ARBA" id="ARBA00023163"/>
    </source>
</evidence>
<dbReference type="OMA" id="AHDYCLI"/>
<feature type="domain" description="Zn(2)-C6 fungal-type" evidence="5">
    <location>
        <begin position="15"/>
        <end position="45"/>
    </location>
</feature>
<dbReference type="SUPFAM" id="SSF57701">
    <property type="entry name" value="Zn2/Cys6 DNA-binding domain"/>
    <property type="match status" value="1"/>
</dbReference>
<protein>
    <recommendedName>
        <fullName evidence="5">Zn(2)-C6 fungal-type domain-containing protein</fullName>
    </recommendedName>
</protein>
<keyword evidence="4" id="KW-0539">Nucleus</keyword>
<dbReference type="PANTHER" id="PTHR47785">
    <property type="entry name" value="ZN(II)2CYS6 TRANSCRIPTION FACTOR (EUROFUNG)-RELATED-RELATED"/>
    <property type="match status" value="1"/>
</dbReference>
<dbReference type="InterPro" id="IPR036864">
    <property type="entry name" value="Zn2-C6_fun-type_DNA-bd_sf"/>
</dbReference>
<proteinExistence type="predicted"/>
<dbReference type="OrthoDB" id="4685598at2759"/>
<dbReference type="AlphaFoldDB" id="A0A1L9UEE9"/>
<dbReference type="SMART" id="SM00066">
    <property type="entry name" value="GAL4"/>
    <property type="match status" value="1"/>
</dbReference>
<dbReference type="PROSITE" id="PS00463">
    <property type="entry name" value="ZN2_CY6_FUNGAL_1"/>
    <property type="match status" value="1"/>
</dbReference>
<evidence type="ECO:0000256" key="2">
    <source>
        <dbReference type="ARBA" id="ARBA00023125"/>
    </source>
</evidence>
<keyword evidence="7" id="KW-1185">Reference proteome</keyword>
<dbReference type="Proteomes" id="UP000184499">
    <property type="component" value="Unassembled WGS sequence"/>
</dbReference>
<name>A0A1L9UEE9_ASPBC</name>